<evidence type="ECO:0000256" key="1">
    <source>
        <dbReference type="ARBA" id="ARBA00009684"/>
    </source>
</evidence>
<dbReference type="SUPFAM" id="SSF54211">
    <property type="entry name" value="Ribosomal protein S5 domain 2-like"/>
    <property type="match status" value="1"/>
</dbReference>
<dbReference type="Gene3D" id="3.30.230.10">
    <property type="match status" value="1"/>
</dbReference>
<accession>A0A1S8KX47</accession>
<feature type="domain" description="GHMP kinase N-terminal" evidence="10">
    <location>
        <begin position="63"/>
        <end position="141"/>
    </location>
</feature>
<protein>
    <recommendedName>
        <fullName evidence="3 9">4-diphosphocytidyl-2-C-methyl-D-erythritol kinase</fullName>
        <shortName evidence="9">CMK</shortName>
        <ecNumber evidence="2 9">2.7.1.148</ecNumber>
    </recommendedName>
    <alternativeName>
        <fullName evidence="8 9">4-(cytidine-5'-diphospho)-2-C-methyl-D-erythritol kinase</fullName>
    </alternativeName>
</protein>
<comment type="catalytic activity">
    <reaction evidence="9">
        <text>4-CDP-2-C-methyl-D-erythritol + ATP = 4-CDP-2-C-methyl-D-erythritol 2-phosphate + ADP + H(+)</text>
        <dbReference type="Rhea" id="RHEA:18437"/>
        <dbReference type="ChEBI" id="CHEBI:15378"/>
        <dbReference type="ChEBI" id="CHEBI:30616"/>
        <dbReference type="ChEBI" id="CHEBI:57823"/>
        <dbReference type="ChEBI" id="CHEBI:57919"/>
        <dbReference type="ChEBI" id="CHEBI:456216"/>
        <dbReference type="EC" id="2.7.1.148"/>
    </reaction>
</comment>
<evidence type="ECO:0000256" key="2">
    <source>
        <dbReference type="ARBA" id="ARBA00012052"/>
    </source>
</evidence>
<keyword evidence="6 9" id="KW-0418">Kinase</keyword>
<sequence length="280" mass="31205">MKVKAYAKVNISLDVIGNREDGYHLLEMIMQSINLYDVLDIKVIDEGIRITSNRRNIPINHKNIAYRAAQLFIDTYKIDKGVSIHINKRIPVAAGLAGGSADGAAVLKAMRQLFKNQITDKELIELGVKIGADVPFCIVGGTAFCEGIGEKITKLQSLKDRLIVLVKPNFGASTKIVYSEYDKCTNIIHPDSRKIIEAVNKGDFDFVVNNMVNVLENVTAVKYDEINQIKAKALEFGAQGAMMSGSGPTVFGFFDSKEKAESYFYEMKKYYKKVFITRTV</sequence>
<feature type="domain" description="GHMP kinase C-terminal" evidence="11">
    <location>
        <begin position="196"/>
        <end position="272"/>
    </location>
</feature>
<keyword evidence="13" id="KW-1185">Reference proteome</keyword>
<dbReference type="Gene3D" id="3.30.70.890">
    <property type="entry name" value="GHMP kinase, C-terminal domain"/>
    <property type="match status" value="1"/>
</dbReference>
<dbReference type="HAMAP" id="MF_00061">
    <property type="entry name" value="IspE"/>
    <property type="match status" value="1"/>
</dbReference>
<dbReference type="KEGG" id="crw:CROST_037620"/>
<evidence type="ECO:0000256" key="5">
    <source>
        <dbReference type="ARBA" id="ARBA00022741"/>
    </source>
</evidence>
<dbReference type="InterPro" id="IPR036554">
    <property type="entry name" value="GHMP_kinase_C_sf"/>
</dbReference>
<keyword evidence="7 9" id="KW-0067">ATP-binding</keyword>
<dbReference type="AlphaFoldDB" id="A0A1S8KX47"/>
<dbReference type="RefSeq" id="WP_077834469.1">
    <property type="nucleotide sequence ID" value="NZ_CP096983.1"/>
</dbReference>
<dbReference type="NCBIfam" id="TIGR00154">
    <property type="entry name" value="ispE"/>
    <property type="match status" value="1"/>
</dbReference>
<name>A0A1S8KX47_9CLOT</name>
<organism evidence="12 13">
    <name type="scientific">Clostridium felsineum</name>
    <dbReference type="NCBI Taxonomy" id="36839"/>
    <lineage>
        <taxon>Bacteria</taxon>
        <taxon>Bacillati</taxon>
        <taxon>Bacillota</taxon>
        <taxon>Clostridia</taxon>
        <taxon>Eubacteriales</taxon>
        <taxon>Clostridiaceae</taxon>
        <taxon>Clostridium</taxon>
    </lineage>
</organism>
<feature type="active site" evidence="9">
    <location>
        <position position="8"/>
    </location>
</feature>
<keyword evidence="4 9" id="KW-0808">Transferase</keyword>
<dbReference type="Proteomes" id="UP000190951">
    <property type="component" value="Chromosome"/>
</dbReference>
<dbReference type="Pfam" id="PF00288">
    <property type="entry name" value="GHMP_kinases_N"/>
    <property type="match status" value="1"/>
</dbReference>
<evidence type="ECO:0000256" key="4">
    <source>
        <dbReference type="ARBA" id="ARBA00022679"/>
    </source>
</evidence>
<dbReference type="GO" id="GO:0050515">
    <property type="term" value="F:4-(cytidine 5'-diphospho)-2-C-methyl-D-erythritol kinase activity"/>
    <property type="evidence" value="ECO:0007669"/>
    <property type="project" value="UniProtKB-UniRule"/>
</dbReference>
<reference evidence="12 13" key="1">
    <citation type="submission" date="2022-04" db="EMBL/GenBank/DDBJ databases">
        <title>Genome sequence of C. roseum typestrain.</title>
        <authorList>
            <person name="Poehlein A."/>
            <person name="Schoch T."/>
            <person name="Duerre P."/>
            <person name="Daniel R."/>
        </authorList>
    </citation>
    <scope>NUCLEOTIDE SEQUENCE [LARGE SCALE GENOMIC DNA]</scope>
    <source>
        <strain evidence="12 13">DSM 7320</strain>
    </source>
</reference>
<evidence type="ECO:0000256" key="9">
    <source>
        <dbReference type="HAMAP-Rule" id="MF_00061"/>
    </source>
</evidence>
<dbReference type="EC" id="2.7.1.148" evidence="2 9"/>
<comment type="similarity">
    <text evidence="1 9">Belongs to the GHMP kinase family. IspE subfamily.</text>
</comment>
<dbReference type="Pfam" id="PF08544">
    <property type="entry name" value="GHMP_kinases_C"/>
    <property type="match status" value="1"/>
</dbReference>
<keyword evidence="9" id="KW-0414">Isoprene biosynthesis</keyword>
<dbReference type="GO" id="GO:0016114">
    <property type="term" value="P:terpenoid biosynthetic process"/>
    <property type="evidence" value="ECO:0007669"/>
    <property type="project" value="UniProtKB-UniRule"/>
</dbReference>
<dbReference type="PANTHER" id="PTHR43527">
    <property type="entry name" value="4-DIPHOSPHOCYTIDYL-2-C-METHYL-D-ERYTHRITOL KINASE, CHLOROPLASTIC"/>
    <property type="match status" value="1"/>
</dbReference>
<dbReference type="PIRSF" id="PIRSF010376">
    <property type="entry name" value="IspE"/>
    <property type="match status" value="1"/>
</dbReference>
<evidence type="ECO:0000256" key="7">
    <source>
        <dbReference type="ARBA" id="ARBA00022840"/>
    </source>
</evidence>
<comment type="function">
    <text evidence="9">Catalyzes the phosphorylation of the position 2 hydroxy group of 4-diphosphocytidyl-2C-methyl-D-erythritol.</text>
</comment>
<gene>
    <name evidence="9 12" type="primary">ispE</name>
    <name evidence="12" type="ORF">CROST_037620</name>
</gene>
<dbReference type="InterPro" id="IPR020568">
    <property type="entry name" value="Ribosomal_Su5_D2-typ_SF"/>
</dbReference>
<dbReference type="InterPro" id="IPR006204">
    <property type="entry name" value="GHMP_kinase_N_dom"/>
</dbReference>
<evidence type="ECO:0000256" key="6">
    <source>
        <dbReference type="ARBA" id="ARBA00022777"/>
    </source>
</evidence>
<evidence type="ECO:0000313" key="13">
    <source>
        <dbReference type="Proteomes" id="UP000190951"/>
    </source>
</evidence>
<dbReference type="InterPro" id="IPR014721">
    <property type="entry name" value="Ribsml_uS5_D2-typ_fold_subgr"/>
</dbReference>
<feature type="binding site" evidence="9">
    <location>
        <begin position="91"/>
        <end position="101"/>
    </location>
    <ligand>
        <name>ATP</name>
        <dbReference type="ChEBI" id="CHEBI:30616"/>
    </ligand>
</feature>
<dbReference type="GO" id="GO:0005524">
    <property type="term" value="F:ATP binding"/>
    <property type="evidence" value="ECO:0007669"/>
    <property type="project" value="UniProtKB-UniRule"/>
</dbReference>
<evidence type="ECO:0000256" key="3">
    <source>
        <dbReference type="ARBA" id="ARBA00017473"/>
    </source>
</evidence>
<evidence type="ECO:0000313" key="12">
    <source>
        <dbReference type="EMBL" id="URZ13012.1"/>
    </source>
</evidence>
<dbReference type="EMBL" id="CP096983">
    <property type="protein sequence ID" value="URZ13012.1"/>
    <property type="molecule type" value="Genomic_DNA"/>
</dbReference>
<evidence type="ECO:0000256" key="8">
    <source>
        <dbReference type="ARBA" id="ARBA00032554"/>
    </source>
</evidence>
<dbReference type="SUPFAM" id="SSF55060">
    <property type="entry name" value="GHMP Kinase, C-terminal domain"/>
    <property type="match status" value="1"/>
</dbReference>
<dbReference type="STRING" id="84029.CROST_45110"/>
<dbReference type="InterPro" id="IPR004424">
    <property type="entry name" value="IspE"/>
</dbReference>
<dbReference type="PANTHER" id="PTHR43527:SF2">
    <property type="entry name" value="4-DIPHOSPHOCYTIDYL-2-C-METHYL-D-ERYTHRITOL KINASE, CHLOROPLASTIC"/>
    <property type="match status" value="1"/>
</dbReference>
<keyword evidence="5 9" id="KW-0547">Nucleotide-binding</keyword>
<feature type="active site" evidence="9">
    <location>
        <position position="133"/>
    </location>
</feature>
<evidence type="ECO:0000259" key="10">
    <source>
        <dbReference type="Pfam" id="PF00288"/>
    </source>
</evidence>
<evidence type="ECO:0000259" key="11">
    <source>
        <dbReference type="Pfam" id="PF08544"/>
    </source>
</evidence>
<proteinExistence type="inferred from homology"/>
<dbReference type="InterPro" id="IPR013750">
    <property type="entry name" value="GHMP_kinase_C_dom"/>
</dbReference>
<comment type="pathway">
    <text evidence="9">Isoprenoid biosynthesis; isopentenyl diphosphate biosynthesis via DXP pathway; isopentenyl diphosphate from 1-deoxy-D-xylulose 5-phosphate: step 3/6.</text>
</comment>
<dbReference type="GO" id="GO:0019288">
    <property type="term" value="P:isopentenyl diphosphate biosynthetic process, methylerythritol 4-phosphate pathway"/>
    <property type="evidence" value="ECO:0007669"/>
    <property type="project" value="UniProtKB-UniRule"/>
</dbReference>